<dbReference type="PROSITE" id="PS50977">
    <property type="entry name" value="HTH_TETR_2"/>
    <property type="match status" value="1"/>
</dbReference>
<evidence type="ECO:0000313" key="5">
    <source>
        <dbReference type="Proteomes" id="UP000051927"/>
    </source>
</evidence>
<sequence length="242" mass="26888">MTQSSMTQPMELEVVRPATLLQLDRRSLRTRLALRRALAEEIDAVGDLSQVTVTAVTDRAGVTRRTFYSHFKDIPNLVDRVEQDALQELMPYLSALSEVNLEQLKDALDSYKPCPGSAELLGAIRKRGFYLRPLLGKGGDPAFAERLKRTAHEAIAKRALHDLNPRAVGPFFDYYLTFAISAEVGVLVRWLVSGMHESDEQMAGLMTALMFVAPGDLYGKPIKLDIPRFALATLVLGESNNE</sequence>
<keyword evidence="5" id="KW-1185">Reference proteome</keyword>
<dbReference type="Pfam" id="PF14278">
    <property type="entry name" value="TetR_C_8"/>
    <property type="match status" value="1"/>
</dbReference>
<gene>
    <name evidence="4" type="ORF">IV60_GL000767</name>
</gene>
<proteinExistence type="predicted"/>
<dbReference type="InterPro" id="IPR009057">
    <property type="entry name" value="Homeodomain-like_sf"/>
</dbReference>
<feature type="DNA-binding region" description="H-T-H motif" evidence="2">
    <location>
        <begin position="52"/>
        <end position="71"/>
    </location>
</feature>
<dbReference type="SUPFAM" id="SSF46689">
    <property type="entry name" value="Homeodomain-like"/>
    <property type="match status" value="1"/>
</dbReference>
<dbReference type="RefSeq" id="WP_003149508.1">
    <property type="nucleotide sequence ID" value="NZ_JQCP01000002.1"/>
</dbReference>
<dbReference type="InterPro" id="IPR039532">
    <property type="entry name" value="TetR_C_Firmicutes"/>
</dbReference>
<evidence type="ECO:0000259" key="3">
    <source>
        <dbReference type="PROSITE" id="PS50977"/>
    </source>
</evidence>
<organism evidence="4 5">
    <name type="scientific">Lancefieldella rimae</name>
    <dbReference type="NCBI Taxonomy" id="1383"/>
    <lineage>
        <taxon>Bacteria</taxon>
        <taxon>Bacillati</taxon>
        <taxon>Actinomycetota</taxon>
        <taxon>Coriobacteriia</taxon>
        <taxon>Coriobacteriales</taxon>
        <taxon>Atopobiaceae</taxon>
        <taxon>Lancefieldella</taxon>
    </lineage>
</organism>
<accession>A0ABR5Q124</accession>
<dbReference type="InterPro" id="IPR050624">
    <property type="entry name" value="HTH-type_Tx_Regulator"/>
</dbReference>
<protein>
    <submittedName>
        <fullName evidence="4">Transcriptional regulator</fullName>
    </submittedName>
</protein>
<dbReference type="InterPro" id="IPR001647">
    <property type="entry name" value="HTH_TetR"/>
</dbReference>
<name>A0ABR5Q124_9ACTN</name>
<keyword evidence="1 2" id="KW-0238">DNA-binding</keyword>
<dbReference type="PANTHER" id="PTHR43479">
    <property type="entry name" value="ACREF/ENVCD OPERON REPRESSOR-RELATED"/>
    <property type="match status" value="1"/>
</dbReference>
<dbReference type="PANTHER" id="PTHR43479:SF7">
    <property type="entry name" value="TETR-FAMILY TRANSCRIPTIONAL REGULATOR"/>
    <property type="match status" value="1"/>
</dbReference>
<evidence type="ECO:0000256" key="1">
    <source>
        <dbReference type="ARBA" id="ARBA00023125"/>
    </source>
</evidence>
<dbReference type="Gene3D" id="1.10.357.10">
    <property type="entry name" value="Tetracycline Repressor, domain 2"/>
    <property type="match status" value="1"/>
</dbReference>
<evidence type="ECO:0000313" key="4">
    <source>
        <dbReference type="EMBL" id="KRO02336.1"/>
    </source>
</evidence>
<dbReference type="Proteomes" id="UP000051927">
    <property type="component" value="Unassembled WGS sequence"/>
</dbReference>
<evidence type="ECO:0000256" key="2">
    <source>
        <dbReference type="PROSITE-ProRule" id="PRU00335"/>
    </source>
</evidence>
<reference evidence="4 5" key="1">
    <citation type="journal article" date="2015" name="Genome Announc.">
        <title>Expanding the biotechnology potential of lactobacilli through comparative genomics of 213 strains and associated genera.</title>
        <authorList>
            <person name="Sun Z."/>
            <person name="Harris H.M."/>
            <person name="McCann A."/>
            <person name="Guo C."/>
            <person name="Argimon S."/>
            <person name="Zhang W."/>
            <person name="Yang X."/>
            <person name="Jeffery I.B."/>
            <person name="Cooney J.C."/>
            <person name="Kagawa T.F."/>
            <person name="Liu W."/>
            <person name="Song Y."/>
            <person name="Salvetti E."/>
            <person name="Wrobel A."/>
            <person name="Rasinkangas P."/>
            <person name="Parkhill J."/>
            <person name="Rea M.C."/>
            <person name="O'Sullivan O."/>
            <person name="Ritari J."/>
            <person name="Douillard F.P."/>
            <person name="Paul Ross R."/>
            <person name="Yang R."/>
            <person name="Briner A.E."/>
            <person name="Felis G.E."/>
            <person name="de Vos W.M."/>
            <person name="Barrangou R."/>
            <person name="Klaenhammer T.R."/>
            <person name="Caufield P.W."/>
            <person name="Cui Y."/>
            <person name="Zhang H."/>
            <person name="O'Toole P.W."/>
        </authorList>
    </citation>
    <scope>NUCLEOTIDE SEQUENCE [LARGE SCALE GENOMIC DNA]</scope>
    <source>
        <strain evidence="4 5">DSM 7090</strain>
    </source>
</reference>
<feature type="domain" description="HTH tetR-type" evidence="3">
    <location>
        <begin position="28"/>
        <end position="89"/>
    </location>
</feature>
<comment type="caution">
    <text evidence="4">The sequence shown here is derived from an EMBL/GenBank/DDBJ whole genome shotgun (WGS) entry which is preliminary data.</text>
</comment>
<dbReference type="EMBL" id="JQCP01000002">
    <property type="protein sequence ID" value="KRO02336.1"/>
    <property type="molecule type" value="Genomic_DNA"/>
</dbReference>